<evidence type="ECO:0000313" key="2">
    <source>
        <dbReference type="Proteomes" id="UP000611215"/>
    </source>
</evidence>
<evidence type="ECO:0008006" key="3">
    <source>
        <dbReference type="Google" id="ProtNLM"/>
    </source>
</evidence>
<comment type="caution">
    <text evidence="1">The sequence shown here is derived from an EMBL/GenBank/DDBJ whole genome shotgun (WGS) entry which is preliminary data.</text>
</comment>
<gene>
    <name evidence="1" type="ORF">ITJ86_11870</name>
</gene>
<dbReference type="Proteomes" id="UP000611215">
    <property type="component" value="Unassembled WGS sequence"/>
</dbReference>
<name>A0ABS0EJF5_9FLAO</name>
<reference evidence="1 2" key="1">
    <citation type="submission" date="2020-11" db="EMBL/GenBank/DDBJ databases">
        <title>Winogradskyella marina sp. nov., isolated from marine sediment.</title>
        <authorList>
            <person name="Bo J."/>
            <person name="Wang S."/>
            <person name="Song X."/>
            <person name="Du Z."/>
        </authorList>
    </citation>
    <scope>NUCLEOTIDE SEQUENCE [LARGE SCALE GENOMIC DNA]</scope>
    <source>
        <strain evidence="1 2">F6397</strain>
    </source>
</reference>
<evidence type="ECO:0000313" key="1">
    <source>
        <dbReference type="EMBL" id="MBF8150599.1"/>
    </source>
</evidence>
<dbReference type="NCBIfam" id="NF041384">
    <property type="entry name" value="YHS_seleno_dom"/>
    <property type="match status" value="1"/>
</dbReference>
<dbReference type="EMBL" id="JADOET010000010">
    <property type="protein sequence ID" value="MBF8150599.1"/>
    <property type="molecule type" value="Genomic_DNA"/>
</dbReference>
<accession>A0ABS0EJF5</accession>
<proteinExistence type="predicted"/>
<organism evidence="1 2">
    <name type="scientific">Winogradskyella marina</name>
    <dbReference type="NCBI Taxonomy" id="2785530"/>
    <lineage>
        <taxon>Bacteria</taxon>
        <taxon>Pseudomonadati</taxon>
        <taxon>Bacteroidota</taxon>
        <taxon>Flavobacteriia</taxon>
        <taxon>Flavobacteriales</taxon>
        <taxon>Flavobacteriaceae</taxon>
        <taxon>Winogradskyella</taxon>
    </lineage>
</organism>
<keyword evidence="2" id="KW-1185">Reference proteome</keyword>
<sequence length="93" mass="10806">MVSFFNENPKKGNSSYTSAYNDAKYRFASLEHKEKFEKSSESYTPEYGGFCAIAMSEGKQLDPNPNPKSWEVREGKLYLFTRMLFDIIEAKRQ</sequence>
<protein>
    <recommendedName>
        <fullName evidence="3">YHS domain-containing protein</fullName>
    </recommendedName>
</protein>